<proteinExistence type="predicted"/>
<keyword evidence="3" id="KW-1185">Reference proteome</keyword>
<dbReference type="EMBL" id="BGPR01005697">
    <property type="protein sequence ID" value="GBN12600.1"/>
    <property type="molecule type" value="Genomic_DNA"/>
</dbReference>
<evidence type="ECO:0000313" key="3">
    <source>
        <dbReference type="Proteomes" id="UP000499080"/>
    </source>
</evidence>
<dbReference type="OrthoDB" id="10006939at2759"/>
<organism evidence="2 3">
    <name type="scientific">Araneus ventricosus</name>
    <name type="common">Orbweaver spider</name>
    <name type="synonym">Epeira ventricosa</name>
    <dbReference type="NCBI Taxonomy" id="182803"/>
    <lineage>
        <taxon>Eukaryota</taxon>
        <taxon>Metazoa</taxon>
        <taxon>Ecdysozoa</taxon>
        <taxon>Arthropoda</taxon>
        <taxon>Chelicerata</taxon>
        <taxon>Arachnida</taxon>
        <taxon>Araneae</taxon>
        <taxon>Araneomorphae</taxon>
        <taxon>Entelegynae</taxon>
        <taxon>Araneoidea</taxon>
        <taxon>Araneidae</taxon>
        <taxon>Araneus</taxon>
    </lineage>
</organism>
<evidence type="ECO:0000256" key="1">
    <source>
        <dbReference type="SAM" id="MobiDB-lite"/>
    </source>
</evidence>
<name>A0A4Y2LEN2_ARAVE</name>
<dbReference type="Proteomes" id="UP000499080">
    <property type="component" value="Unassembled WGS sequence"/>
</dbReference>
<reference evidence="2 3" key="1">
    <citation type="journal article" date="2019" name="Sci. Rep.">
        <title>Orb-weaving spider Araneus ventricosus genome elucidates the spidroin gene catalogue.</title>
        <authorList>
            <person name="Kono N."/>
            <person name="Nakamura H."/>
            <person name="Ohtoshi R."/>
            <person name="Moran D.A.P."/>
            <person name="Shinohara A."/>
            <person name="Yoshida Y."/>
            <person name="Fujiwara M."/>
            <person name="Mori M."/>
            <person name="Tomita M."/>
            <person name="Arakawa K."/>
        </authorList>
    </citation>
    <scope>NUCLEOTIDE SEQUENCE [LARGE SCALE GENOMIC DNA]</scope>
</reference>
<gene>
    <name evidence="2" type="ORF">AVEN_265517_1</name>
</gene>
<protein>
    <submittedName>
        <fullName evidence="2">Uncharacterized protein</fullName>
    </submittedName>
</protein>
<feature type="compositionally biased region" description="Basic and acidic residues" evidence="1">
    <location>
        <begin position="161"/>
        <end position="177"/>
    </location>
</feature>
<evidence type="ECO:0000313" key="2">
    <source>
        <dbReference type="EMBL" id="GBN12600.1"/>
    </source>
</evidence>
<feature type="region of interest" description="Disordered" evidence="1">
    <location>
        <begin position="150"/>
        <end position="177"/>
    </location>
</feature>
<accession>A0A4Y2LEN2</accession>
<sequence length="208" mass="24134">MQRSRPLYKLLHKGRWRKSITTDKAWFYLSGTNVKSKVQYLSRDQNRPDLTPSTTVPHPKGVIVWMRIAANALPNHAVSGVTFESPYKSFLASRPYYLHQKPPFSPPHPQKLHLFLRRRSLIGLLTYPILHSSSPTPFHREQMRLRFTASRNPSASLLRPPTDDVTRPESDLNEEGKTSAFLRDASRYADFTVEFCRLKKSNKYFHVL</sequence>
<comment type="caution">
    <text evidence="2">The sequence shown here is derived from an EMBL/GenBank/DDBJ whole genome shotgun (WGS) entry which is preliminary data.</text>
</comment>
<dbReference type="AlphaFoldDB" id="A0A4Y2LEN2"/>